<evidence type="ECO:0000313" key="2">
    <source>
        <dbReference type="Proteomes" id="UP000002210"/>
    </source>
</evidence>
<sequence length="53" mass="6436">MNNGIHIKYSTVQIERVIFYFKKKDDPFYAKIRLVYIFVKMWAGPLLAKPEWK</sequence>
<reference evidence="1 2" key="1">
    <citation type="submission" date="2009-02" db="EMBL/GenBank/DDBJ databases">
        <title>Genome sequence of Bacillus cereus 03BB102.</title>
        <authorList>
            <person name="Dodson R.J."/>
            <person name="Jackson P."/>
            <person name="Munk A.C."/>
            <person name="Brettin T."/>
            <person name="Bruce D."/>
            <person name="Detter C."/>
            <person name="Tapia R."/>
            <person name="Han C."/>
            <person name="Sutton G."/>
            <person name="Sims D."/>
        </authorList>
    </citation>
    <scope>NUCLEOTIDE SEQUENCE [LARGE SCALE GENOMIC DNA]</scope>
    <source>
        <strain evidence="1 2">03BB102</strain>
    </source>
</reference>
<dbReference type="EMBL" id="CP001407">
    <property type="protein sequence ID" value="ACO29906.1"/>
    <property type="molecule type" value="Genomic_DNA"/>
</dbReference>
<accession>A0A158RRM8</accession>
<name>A0A158RRM8_BACC3</name>
<proteinExistence type="predicted"/>
<dbReference type="AlphaFoldDB" id="A0A158RRM8"/>
<dbReference type="Proteomes" id="UP000002210">
    <property type="component" value="Chromosome"/>
</dbReference>
<organism evidence="1 2">
    <name type="scientific">Bacillus cereus (strain 03BB102)</name>
    <dbReference type="NCBI Taxonomy" id="572264"/>
    <lineage>
        <taxon>Bacteria</taxon>
        <taxon>Bacillati</taxon>
        <taxon>Bacillota</taxon>
        <taxon>Bacilli</taxon>
        <taxon>Bacillales</taxon>
        <taxon>Bacillaceae</taxon>
        <taxon>Bacillus</taxon>
        <taxon>Bacillus cereus group</taxon>
    </lineage>
</organism>
<evidence type="ECO:0000313" key="1">
    <source>
        <dbReference type="EMBL" id="ACO29906.1"/>
    </source>
</evidence>
<dbReference type="KEGG" id="bcx:BCA_2801"/>
<protein>
    <submittedName>
        <fullName evidence="1">Uncharacterized protein</fullName>
    </submittedName>
</protein>
<gene>
    <name evidence="1" type="ordered locus">BCA_2801</name>
</gene>